<dbReference type="OMA" id="WLVISTG"/>
<protein>
    <submittedName>
        <fullName evidence="3">CBN-TCL-2 protein</fullName>
    </submittedName>
</protein>
<sequence>MSPLSFILLWQSLVVILASVIDLHFYPDYNTMNPTTSSYNTQPRLSLDSGLGLTNDSFYSSDFNETQLMDISAATASDSSTSFQSGPLECSPPTKWARIRTPPNRKRISREEEKNQALPPGFNPFSPPSKKKVKAMFSSPLKTLKTPESLRKSIRISSPSPFKVTFSKTPLKLSNNENVTGIHIGRSGTYYNKKVTGSGSKRCLLPSKPDGFTILGSPNSDVLNVPLQTSFEKFEGLPVETPTKINTSLEDINDSMDYHEYAGMIEHGSFLTKYTNSSGPLLQNPLRNFKSIPIVRTASRNLLKSSKEVFGCDSKKQIISNRGEAPVVPERQKAIAPKKEQSMKPKQQSSKEEVWRETKKKEMSDWKATPFETPKKEVPLYSGRWLVISTGRTLAQQELLTDAKSFFRKHKPTISATPNVVSTNRKIPTIARVTLFKHQYRSLHF</sequence>
<feature type="region of interest" description="Disordered" evidence="1">
    <location>
        <begin position="78"/>
        <end position="130"/>
    </location>
</feature>
<feature type="region of interest" description="Disordered" evidence="1">
    <location>
        <begin position="333"/>
        <end position="355"/>
    </location>
</feature>
<dbReference type="OrthoDB" id="5803521at2759"/>
<name>G0P9G5_CAEBE</name>
<evidence type="ECO:0000256" key="2">
    <source>
        <dbReference type="SAM" id="SignalP"/>
    </source>
</evidence>
<feature type="signal peptide" evidence="2">
    <location>
        <begin position="1"/>
        <end position="18"/>
    </location>
</feature>
<dbReference type="HOGENOM" id="CLU_604452_0_0_1"/>
<proteinExistence type="predicted"/>
<accession>G0P9G5</accession>
<evidence type="ECO:0000256" key="1">
    <source>
        <dbReference type="SAM" id="MobiDB-lite"/>
    </source>
</evidence>
<dbReference type="Proteomes" id="UP000008068">
    <property type="component" value="Unassembled WGS sequence"/>
</dbReference>
<dbReference type="EMBL" id="GL380151">
    <property type="protein sequence ID" value="EGT48504.1"/>
    <property type="molecule type" value="Genomic_DNA"/>
</dbReference>
<reference evidence="4" key="1">
    <citation type="submission" date="2011-07" db="EMBL/GenBank/DDBJ databases">
        <authorList>
            <consortium name="Caenorhabditis brenneri Sequencing and Analysis Consortium"/>
            <person name="Wilson R.K."/>
        </authorList>
    </citation>
    <scope>NUCLEOTIDE SEQUENCE [LARGE SCALE GENOMIC DNA]</scope>
    <source>
        <strain evidence="4">PB2801</strain>
    </source>
</reference>
<dbReference type="eggNOG" id="ENOG502TG4Y">
    <property type="taxonomic scope" value="Eukaryota"/>
</dbReference>
<dbReference type="InParanoid" id="G0P9G5"/>
<dbReference type="AlphaFoldDB" id="G0P9G5"/>
<feature type="chain" id="PRO_5003407120" evidence="2">
    <location>
        <begin position="19"/>
        <end position="445"/>
    </location>
</feature>
<keyword evidence="4" id="KW-1185">Reference proteome</keyword>
<dbReference type="STRING" id="135651.G0P9G5"/>
<keyword evidence="2" id="KW-0732">Signal</keyword>
<evidence type="ECO:0000313" key="3">
    <source>
        <dbReference type="EMBL" id="EGT48504.1"/>
    </source>
</evidence>
<dbReference type="FunCoup" id="G0P9G5">
    <property type="interactions" value="1679"/>
</dbReference>
<gene>
    <name evidence="3" type="primary">Cbn-tcl-2</name>
    <name evidence="3" type="ORF">CAEBREN_07445</name>
</gene>
<organism evidence="4">
    <name type="scientific">Caenorhabditis brenneri</name>
    <name type="common">Nematode worm</name>
    <dbReference type="NCBI Taxonomy" id="135651"/>
    <lineage>
        <taxon>Eukaryota</taxon>
        <taxon>Metazoa</taxon>
        <taxon>Ecdysozoa</taxon>
        <taxon>Nematoda</taxon>
        <taxon>Chromadorea</taxon>
        <taxon>Rhabditida</taxon>
        <taxon>Rhabditina</taxon>
        <taxon>Rhabditomorpha</taxon>
        <taxon>Rhabditoidea</taxon>
        <taxon>Rhabditidae</taxon>
        <taxon>Peloderinae</taxon>
        <taxon>Caenorhabditis</taxon>
    </lineage>
</organism>
<evidence type="ECO:0000313" key="4">
    <source>
        <dbReference type="Proteomes" id="UP000008068"/>
    </source>
</evidence>